<comment type="caution">
    <text evidence="2">The sequence shown here is derived from an EMBL/GenBank/DDBJ whole genome shotgun (WGS) entry which is preliminary data.</text>
</comment>
<gene>
    <name evidence="2" type="ORF">ACFP73_06685</name>
</gene>
<proteinExistence type="predicted"/>
<evidence type="ECO:0000313" key="2">
    <source>
        <dbReference type="EMBL" id="MFC6361790.1"/>
    </source>
</evidence>
<organism evidence="2 3">
    <name type="scientific">Tatumella punctata</name>
    <dbReference type="NCBI Taxonomy" id="399969"/>
    <lineage>
        <taxon>Bacteria</taxon>
        <taxon>Pseudomonadati</taxon>
        <taxon>Pseudomonadota</taxon>
        <taxon>Gammaproteobacteria</taxon>
        <taxon>Enterobacterales</taxon>
        <taxon>Erwiniaceae</taxon>
        <taxon>Tatumella</taxon>
    </lineage>
</organism>
<dbReference type="RefSeq" id="WP_343878315.1">
    <property type="nucleotide sequence ID" value="NZ_BAAAFW010000095.1"/>
</dbReference>
<keyword evidence="3" id="KW-1185">Reference proteome</keyword>
<accession>A0ABW1VMH6</accession>
<sequence>MTKETECTACGFPATDGKLCDSCEELYSAKSPNFYDLGGDDGQAEKAETENLPPL</sequence>
<evidence type="ECO:0000313" key="3">
    <source>
        <dbReference type="Proteomes" id="UP001596215"/>
    </source>
</evidence>
<reference evidence="3" key="1">
    <citation type="journal article" date="2019" name="Int. J. Syst. Evol. Microbiol.">
        <title>The Global Catalogue of Microorganisms (GCM) 10K type strain sequencing project: providing services to taxonomists for standard genome sequencing and annotation.</title>
        <authorList>
            <consortium name="The Broad Institute Genomics Platform"/>
            <consortium name="The Broad Institute Genome Sequencing Center for Infectious Disease"/>
            <person name="Wu L."/>
            <person name="Ma J."/>
        </authorList>
    </citation>
    <scope>NUCLEOTIDE SEQUENCE [LARGE SCALE GENOMIC DNA]</scope>
    <source>
        <strain evidence="3">CGMCC 4.1530</strain>
    </source>
</reference>
<dbReference type="Proteomes" id="UP001596215">
    <property type="component" value="Unassembled WGS sequence"/>
</dbReference>
<name>A0ABW1VMH6_9GAMM</name>
<dbReference type="EMBL" id="JBHSUC010000005">
    <property type="protein sequence ID" value="MFC6361790.1"/>
    <property type="molecule type" value="Genomic_DNA"/>
</dbReference>
<evidence type="ECO:0000256" key="1">
    <source>
        <dbReference type="SAM" id="MobiDB-lite"/>
    </source>
</evidence>
<protein>
    <submittedName>
        <fullName evidence="2">Uncharacterized protein</fullName>
    </submittedName>
</protein>
<feature type="region of interest" description="Disordered" evidence="1">
    <location>
        <begin position="34"/>
        <end position="55"/>
    </location>
</feature>